<organism evidence="2">
    <name type="scientific">marine metagenome</name>
    <dbReference type="NCBI Taxonomy" id="408172"/>
    <lineage>
        <taxon>unclassified sequences</taxon>
        <taxon>metagenomes</taxon>
        <taxon>ecological metagenomes</taxon>
    </lineage>
</organism>
<evidence type="ECO:0000313" key="2">
    <source>
        <dbReference type="EMBL" id="SUZ80893.1"/>
    </source>
</evidence>
<proteinExistence type="predicted"/>
<dbReference type="AlphaFoldDB" id="A0A381QTK1"/>
<reference evidence="2" key="1">
    <citation type="submission" date="2018-05" db="EMBL/GenBank/DDBJ databases">
        <authorList>
            <person name="Lanie J.A."/>
            <person name="Ng W.-L."/>
            <person name="Kazmierczak K.M."/>
            <person name="Andrzejewski T.M."/>
            <person name="Davidsen T.M."/>
            <person name="Wayne K.J."/>
            <person name="Tettelin H."/>
            <person name="Glass J.I."/>
            <person name="Rusch D."/>
            <person name="Podicherti R."/>
            <person name="Tsui H.-C.T."/>
            <person name="Winkler M.E."/>
        </authorList>
    </citation>
    <scope>NUCLEOTIDE SEQUENCE</scope>
</reference>
<protein>
    <submittedName>
        <fullName evidence="2">Uncharacterized protein</fullName>
    </submittedName>
</protein>
<name>A0A381QTK1_9ZZZZ</name>
<dbReference type="EMBL" id="UINC01001446">
    <property type="protein sequence ID" value="SUZ80893.1"/>
    <property type="molecule type" value="Genomic_DNA"/>
</dbReference>
<accession>A0A381QTK1</accession>
<sequence>VANPGGNGDADRDYTCGGSCHGDPGLSMPSDGTVSLSADSVAFSGTATAVHVTASGMSLSGKRLIGVFLLGSLNGNGDQPSDHGWGIIQDPNGGTSNYVETVVPQSGSVTMTWVLRAPSQPSQQHLYASMHHGSDPNPDGLASLGVSQAASVDVRPVPENYPGLAEGWTAPENRVTGDDAPVIVRTTNTDQMVVLWRLEGEWATHAADIELLGDDEWAVNLPATIGETRMQYQITTHNGSFAASQPWLIVGTTPPEFDATLLGARLQSFAFASIVFGFMVSLQARLSPRDGEGDDATPEVEAQMPPPEPEPAKDDYWSRLVSHAEHPGWLWDPVEEEWVADPHNPLQGGGA</sequence>
<gene>
    <name evidence="2" type="ORF">METZ01_LOCUS33747</name>
</gene>
<evidence type="ECO:0000256" key="1">
    <source>
        <dbReference type="SAM" id="MobiDB-lite"/>
    </source>
</evidence>
<feature type="non-terminal residue" evidence="2">
    <location>
        <position position="1"/>
    </location>
</feature>
<feature type="region of interest" description="Disordered" evidence="1">
    <location>
        <begin position="288"/>
        <end position="315"/>
    </location>
</feature>